<comment type="caution">
    <text evidence="1">The sequence shown here is derived from an EMBL/GenBank/DDBJ whole genome shotgun (WGS) entry which is preliminary data.</text>
</comment>
<sequence>MFRQYHQNDDTDNVQNPKNNIIVPNINIAFYIHCKHSLISNRSLVSASSASASSASSSFRNTFESVNHGDDHNIYNWSINLIEWKQSNENELFDLFENCQQTTTTTTTTTISPLMINSERKMPRKFNKNPLCQLMIKNFWECFRHPILQLCQQQSPSSSQSSLQSSSLPIIMLKVTFYKECDRQLFLSKLCMKNTIINNDYNVWNNNSHDNHDDDDDPPDYYLLQTDVGIFKITLCN</sequence>
<organism evidence="1 2">
    <name type="scientific">Dermatophagoides pteronyssinus</name>
    <name type="common">European house dust mite</name>
    <dbReference type="NCBI Taxonomy" id="6956"/>
    <lineage>
        <taxon>Eukaryota</taxon>
        <taxon>Metazoa</taxon>
        <taxon>Ecdysozoa</taxon>
        <taxon>Arthropoda</taxon>
        <taxon>Chelicerata</taxon>
        <taxon>Arachnida</taxon>
        <taxon>Acari</taxon>
        <taxon>Acariformes</taxon>
        <taxon>Sarcoptiformes</taxon>
        <taxon>Astigmata</taxon>
        <taxon>Psoroptidia</taxon>
        <taxon>Analgoidea</taxon>
        <taxon>Pyroglyphidae</taxon>
        <taxon>Dermatophagoidinae</taxon>
        <taxon>Dermatophagoides</taxon>
    </lineage>
</organism>
<proteinExistence type="predicted"/>
<gene>
    <name evidence="1" type="ORF">DERP_010263</name>
</gene>
<evidence type="ECO:0000313" key="1">
    <source>
        <dbReference type="EMBL" id="KAH9418394.1"/>
    </source>
</evidence>
<keyword evidence="2" id="KW-1185">Reference proteome</keyword>
<accession>A0ABQ8J729</accession>
<reference evidence="1 2" key="2">
    <citation type="journal article" date="2022" name="Mol. Biol. Evol.">
        <title>Comparative Genomics Reveals Insights into the Divergent Evolution of Astigmatic Mites and Household Pest Adaptations.</title>
        <authorList>
            <person name="Xiong Q."/>
            <person name="Wan A.T."/>
            <person name="Liu X."/>
            <person name="Fung C.S."/>
            <person name="Xiao X."/>
            <person name="Malainual N."/>
            <person name="Hou J."/>
            <person name="Wang L."/>
            <person name="Wang M."/>
            <person name="Yang K.Y."/>
            <person name="Cui Y."/>
            <person name="Leung E.L."/>
            <person name="Nong W."/>
            <person name="Shin S.K."/>
            <person name="Au S.W."/>
            <person name="Jeong K.Y."/>
            <person name="Chew F.T."/>
            <person name="Hui J.H."/>
            <person name="Leung T.F."/>
            <person name="Tungtrongchitr A."/>
            <person name="Zhong N."/>
            <person name="Liu Z."/>
            <person name="Tsui S.K."/>
        </authorList>
    </citation>
    <scope>NUCLEOTIDE SEQUENCE [LARGE SCALE GENOMIC DNA]</scope>
    <source>
        <strain evidence="1">Derp</strain>
    </source>
</reference>
<dbReference type="Proteomes" id="UP000887458">
    <property type="component" value="Unassembled WGS sequence"/>
</dbReference>
<protein>
    <submittedName>
        <fullName evidence="1">Uncharacterized protein</fullName>
    </submittedName>
</protein>
<reference evidence="1 2" key="1">
    <citation type="journal article" date="2018" name="J. Allergy Clin. Immunol.">
        <title>High-quality assembly of Dermatophagoides pteronyssinus genome and transcriptome reveals a wide range of novel allergens.</title>
        <authorList>
            <person name="Liu X.Y."/>
            <person name="Yang K.Y."/>
            <person name="Wang M.Q."/>
            <person name="Kwok J.S."/>
            <person name="Zeng X."/>
            <person name="Yang Z."/>
            <person name="Xiao X.J."/>
            <person name="Lau C.P."/>
            <person name="Li Y."/>
            <person name="Huang Z.M."/>
            <person name="Ba J.G."/>
            <person name="Yim A.K."/>
            <person name="Ouyang C.Y."/>
            <person name="Ngai S.M."/>
            <person name="Chan T.F."/>
            <person name="Leung E.L."/>
            <person name="Liu L."/>
            <person name="Liu Z.G."/>
            <person name="Tsui S.K."/>
        </authorList>
    </citation>
    <scope>NUCLEOTIDE SEQUENCE [LARGE SCALE GENOMIC DNA]</scope>
    <source>
        <strain evidence="1">Derp</strain>
    </source>
</reference>
<name>A0ABQ8J729_DERPT</name>
<dbReference type="EMBL" id="NJHN03000064">
    <property type="protein sequence ID" value="KAH9418394.1"/>
    <property type="molecule type" value="Genomic_DNA"/>
</dbReference>
<evidence type="ECO:0000313" key="2">
    <source>
        <dbReference type="Proteomes" id="UP000887458"/>
    </source>
</evidence>